<dbReference type="FunCoup" id="A0A2V0NZB9">
    <property type="interactions" value="231"/>
</dbReference>
<keyword evidence="3" id="KW-0328">Glycosyltransferase</keyword>
<gene>
    <name evidence="10" type="ORF">Rsub_03795</name>
</gene>
<dbReference type="InParanoid" id="A0A2V0NZB9"/>
<protein>
    <recommendedName>
        <fullName evidence="2">sucrose-phosphate synthase</fullName>
        <ecNumber evidence="2">2.4.1.14</ecNumber>
    </recommendedName>
</protein>
<feature type="region of interest" description="Disordered" evidence="7">
    <location>
        <begin position="517"/>
        <end position="572"/>
    </location>
</feature>
<feature type="compositionally biased region" description="Low complexity" evidence="7">
    <location>
        <begin position="548"/>
        <end position="569"/>
    </location>
</feature>
<evidence type="ECO:0000256" key="6">
    <source>
        <dbReference type="ARBA" id="ARBA00047471"/>
    </source>
</evidence>
<feature type="domain" description="Sucrose synthase first GT-B" evidence="9">
    <location>
        <begin position="230"/>
        <end position="458"/>
    </location>
</feature>
<feature type="region of interest" description="Disordered" evidence="7">
    <location>
        <begin position="106"/>
        <end position="167"/>
    </location>
</feature>
<evidence type="ECO:0000256" key="3">
    <source>
        <dbReference type="ARBA" id="ARBA00022676"/>
    </source>
</evidence>
<dbReference type="EMBL" id="BDRX01000020">
    <property type="protein sequence ID" value="GBF90940.1"/>
    <property type="molecule type" value="Genomic_DNA"/>
</dbReference>
<dbReference type="SUPFAM" id="SSF53756">
    <property type="entry name" value="UDP-Glycosyltransferase/glycogen phosphorylase"/>
    <property type="match status" value="1"/>
</dbReference>
<proteinExistence type="inferred from homology"/>
<feature type="compositionally biased region" description="Low complexity" evidence="7">
    <location>
        <begin position="149"/>
        <end position="164"/>
    </location>
</feature>
<reference evidence="10 11" key="1">
    <citation type="journal article" date="2018" name="Sci. Rep.">
        <title>Raphidocelis subcapitata (=Pseudokirchneriella subcapitata) provides an insight into genome evolution and environmental adaptations in the Sphaeropleales.</title>
        <authorList>
            <person name="Suzuki S."/>
            <person name="Yamaguchi H."/>
            <person name="Nakajima N."/>
            <person name="Kawachi M."/>
        </authorList>
    </citation>
    <scope>NUCLEOTIDE SEQUENCE [LARGE SCALE GENOMIC DNA]</scope>
    <source>
        <strain evidence="10 11">NIES-35</strain>
    </source>
</reference>
<comment type="function">
    <text evidence="5">Plays a role in photosynthetic sucrose synthesis by catalyzing the rate-limiting step of sucrose biosynthesis from UDP-glucose and fructose- 6-phosphate. Involved in the regulation of carbon partitioning in the leaves of plants. May regulate the synthesis of sucrose and therefore play a major role as a limiting factor in the export of photoassimilates out of the leaf. Plays a role for sucrose availability that is essential for plant growth and fiber elongation.</text>
</comment>
<dbReference type="PANTHER" id="PTHR46039:SF5">
    <property type="entry name" value="SUCROSE-PHOSPHATE SYNTHASE 3-RELATED"/>
    <property type="match status" value="1"/>
</dbReference>
<feature type="compositionally biased region" description="Low complexity" evidence="7">
    <location>
        <begin position="187"/>
        <end position="214"/>
    </location>
</feature>
<feature type="region of interest" description="Disordered" evidence="7">
    <location>
        <begin position="872"/>
        <end position="908"/>
    </location>
</feature>
<comment type="catalytic activity">
    <reaction evidence="6">
        <text>beta-D-fructose 6-phosphate + UDP-alpha-D-glucose = sucrose 6(F)-phosphate + UDP + H(+)</text>
        <dbReference type="Rhea" id="RHEA:22172"/>
        <dbReference type="ChEBI" id="CHEBI:15378"/>
        <dbReference type="ChEBI" id="CHEBI:57634"/>
        <dbReference type="ChEBI" id="CHEBI:57723"/>
        <dbReference type="ChEBI" id="CHEBI:58223"/>
        <dbReference type="ChEBI" id="CHEBI:58885"/>
        <dbReference type="EC" id="2.4.1.14"/>
    </reaction>
</comment>
<feature type="region of interest" description="Disordered" evidence="7">
    <location>
        <begin position="829"/>
        <end position="848"/>
    </location>
</feature>
<name>A0A2V0NZB9_9CHLO</name>
<dbReference type="STRING" id="307507.A0A2V0NZB9"/>
<evidence type="ECO:0000256" key="2">
    <source>
        <dbReference type="ARBA" id="ARBA00012536"/>
    </source>
</evidence>
<evidence type="ECO:0000313" key="10">
    <source>
        <dbReference type="EMBL" id="GBF90940.1"/>
    </source>
</evidence>
<dbReference type="InterPro" id="IPR000368">
    <property type="entry name" value="Sucrose_synth_GT-B1"/>
</dbReference>
<dbReference type="Pfam" id="PF00534">
    <property type="entry name" value="Glycos_transf_1"/>
    <property type="match status" value="1"/>
</dbReference>
<sequence>MSSRANGWVDSYIDALLSTGLSTESARIAAEQAKGAPDDVEQEAANIAAKYYVHQILAMDEESIQQAYLKVRARSNVKTAGERDARLEHITWRVWTMRRRAAAARLRPIDESPDPSVVPDLRSDEGGGGGGAVDEEELTKLYGRRPRPASDAPRAPASDAASSEAAEREQRLLLRRLSIPPRGGAAGAELLSESSEEAAAATPTTEAVPATPPGGLAALAGSGLNLGEDRVPKLYVVLISMHGLVRGDQMELGKDPDTGGQVKYVVELARALARHPAVHRVDLLTRLIADPSVHKDYSAREEALDEPVGALGGARIVRIQCGPPDKYIRKEMLWPHVREFADNALAHVAKTLAALAAAGEVCELYDIHGHYADAGEAAALMSFTLGSDMVLTGHSLGRNKLDHLLKSRTMSRREIEAAYAVTRRIEGEERALDAASLVFTSTQQEVKDQWGLYDGYNAALARILQDRPRAGRHFPVMAVIPPGLDFSNLKVDCPPDPWQQLAAAAAVSGTRSRRASVSAAAGGGAEEAAGDGAAKQPPSATGLSRRGSSPSAAAAHSAAAADASPLAPAGPEEDPPIWQEIFRFLRNPRKPVILAMSRPDAKKNITALVRAYGESRPLRDIANLVLIMGNREVIDGMAPGSARVLESVLKLVDAYDLYGCVAYPKRHSQDDISDIYLLPHHTRGVFVNIALQEPFGLTLIEAAAHGVPIVATTHGGPVDIIHTLHNGILVAPTDTRAVSDALLKLLTDPGLWEQYATSGRDNINAYSWPSHCMRCLCAIEKEKLKAAARRKTAMRATYSYDLDEIADQLTGLTATGSAALDPGAIAARASSDLGPAPPTLDAPPAAVDDSLLGTSPRVRSLAASSVPLIAAAPGMAPPPSPRQPTGRSSLDGPPTAANGDRAVAQPRSQLAPKSKYLVLLLDGADSAARLAALVARKGKSMLAAAAGAGQTVGVGVASAYGLGDTLRLLAGAGLSAGDVDFAVTDCGSQIWLAGAASARAPGAAAGAAAEACAADESYDAHIDHNWDKISVRRLLAHLLAQPGIFAGLAGGAAAPPPLRVSVDTETGSHHLLLTLRRRNAPAGGAAAPPLAPEALLALVSRIKRRFRSSGVRAQIAAQLEADGAARLHITPLRASRALALRYLAHRHGVPLADLVFVSCAREMAPGAPARFAASDAEDLVAGVQGVLVLPPPPAAGDGAAVAAASAGFAVDLEPYSHDGRIQLMPAAAS</sequence>
<dbReference type="Gene3D" id="3.40.50.2000">
    <property type="entry name" value="Glycogen Phosphorylase B"/>
    <property type="match status" value="2"/>
</dbReference>
<keyword evidence="4" id="KW-0808">Transferase</keyword>
<dbReference type="OrthoDB" id="512920at2759"/>
<dbReference type="AlphaFoldDB" id="A0A2V0NZB9"/>
<evidence type="ECO:0000256" key="5">
    <source>
        <dbReference type="ARBA" id="ARBA00024883"/>
    </source>
</evidence>
<evidence type="ECO:0000313" key="11">
    <source>
        <dbReference type="Proteomes" id="UP000247498"/>
    </source>
</evidence>
<evidence type="ECO:0000256" key="4">
    <source>
        <dbReference type="ARBA" id="ARBA00022679"/>
    </source>
</evidence>
<dbReference type="InterPro" id="IPR001296">
    <property type="entry name" value="Glyco_trans_1"/>
</dbReference>
<dbReference type="Proteomes" id="UP000247498">
    <property type="component" value="Unassembled WGS sequence"/>
</dbReference>
<organism evidence="10 11">
    <name type="scientific">Raphidocelis subcapitata</name>
    <dbReference type="NCBI Taxonomy" id="307507"/>
    <lineage>
        <taxon>Eukaryota</taxon>
        <taxon>Viridiplantae</taxon>
        <taxon>Chlorophyta</taxon>
        <taxon>core chlorophytes</taxon>
        <taxon>Chlorophyceae</taxon>
        <taxon>CS clade</taxon>
        <taxon>Sphaeropleales</taxon>
        <taxon>Selenastraceae</taxon>
        <taxon>Raphidocelis</taxon>
    </lineage>
</organism>
<comment type="similarity">
    <text evidence="1">Belongs to the glycosyltransferase 1 family.</text>
</comment>
<keyword evidence="11" id="KW-1185">Reference proteome</keyword>
<dbReference type="PANTHER" id="PTHR46039">
    <property type="entry name" value="SUCROSE-PHOSPHATE SYNTHASE 3-RELATED"/>
    <property type="match status" value="1"/>
</dbReference>
<feature type="compositionally biased region" description="Low complexity" evidence="7">
    <location>
        <begin position="517"/>
        <end position="534"/>
    </location>
</feature>
<evidence type="ECO:0000256" key="1">
    <source>
        <dbReference type="ARBA" id="ARBA00006530"/>
    </source>
</evidence>
<evidence type="ECO:0000256" key="7">
    <source>
        <dbReference type="SAM" id="MobiDB-lite"/>
    </source>
</evidence>
<feature type="region of interest" description="Disordered" evidence="7">
    <location>
        <begin position="184"/>
        <end position="214"/>
    </location>
</feature>
<comment type="caution">
    <text evidence="10">The sequence shown here is derived from an EMBL/GenBank/DDBJ whole genome shotgun (WGS) entry which is preliminary data.</text>
</comment>
<evidence type="ECO:0000259" key="8">
    <source>
        <dbReference type="Pfam" id="PF00534"/>
    </source>
</evidence>
<evidence type="ECO:0000259" key="9">
    <source>
        <dbReference type="Pfam" id="PF00862"/>
    </source>
</evidence>
<feature type="domain" description="Glycosyl transferase family 1" evidence="8">
    <location>
        <begin position="579"/>
        <end position="760"/>
    </location>
</feature>
<dbReference type="EC" id="2.4.1.14" evidence="2"/>
<dbReference type="InterPro" id="IPR044161">
    <property type="entry name" value="SPS"/>
</dbReference>
<accession>A0A2V0NZB9</accession>
<dbReference type="Pfam" id="PF00862">
    <property type="entry name" value="GT-B_Sucrose_synth"/>
    <property type="match status" value="1"/>
</dbReference>
<dbReference type="GO" id="GO:0046524">
    <property type="term" value="F:sucrose-phosphate synthase activity"/>
    <property type="evidence" value="ECO:0007669"/>
    <property type="project" value="UniProtKB-EC"/>
</dbReference>